<dbReference type="InterPro" id="IPR027417">
    <property type="entry name" value="P-loop_NTPase"/>
</dbReference>
<reference evidence="2 3" key="1">
    <citation type="submission" date="2024-03" db="EMBL/GenBank/DDBJ databases">
        <title>Novel species of the genus Variovorax.</title>
        <authorList>
            <person name="Liu Q."/>
            <person name="Xin Y.-H."/>
        </authorList>
    </citation>
    <scope>NUCLEOTIDE SEQUENCE [LARGE SCALE GENOMIC DNA]</scope>
    <source>
        <strain evidence="2 3">KACC 18899</strain>
    </source>
</reference>
<name>A0ABU8VHV0_9BURK</name>
<evidence type="ECO:0000313" key="3">
    <source>
        <dbReference type="Proteomes" id="UP001365846"/>
    </source>
</evidence>
<dbReference type="PANTHER" id="PTHR43883:SF1">
    <property type="entry name" value="GLUCONOKINASE"/>
    <property type="match status" value="1"/>
</dbReference>
<dbReference type="Proteomes" id="UP001365846">
    <property type="component" value="Unassembled WGS sequence"/>
</dbReference>
<keyword evidence="3" id="KW-1185">Reference proteome</keyword>
<comment type="caution">
    <text evidence="2">The sequence shown here is derived from an EMBL/GenBank/DDBJ whole genome shotgun (WGS) entry which is preliminary data.</text>
</comment>
<dbReference type="EMBL" id="JBBKZU010000008">
    <property type="protein sequence ID" value="MEJ8813186.1"/>
    <property type="molecule type" value="Genomic_DNA"/>
</dbReference>
<proteinExistence type="predicted"/>
<dbReference type="SUPFAM" id="SSF56112">
    <property type="entry name" value="Protein kinase-like (PK-like)"/>
    <property type="match status" value="1"/>
</dbReference>
<organism evidence="2 3">
    <name type="scientific">Variovorax ureilyticus</name>
    <dbReference type="NCBI Taxonomy" id="1836198"/>
    <lineage>
        <taxon>Bacteria</taxon>
        <taxon>Pseudomonadati</taxon>
        <taxon>Pseudomonadota</taxon>
        <taxon>Betaproteobacteria</taxon>
        <taxon>Burkholderiales</taxon>
        <taxon>Comamonadaceae</taxon>
        <taxon>Variovorax</taxon>
    </lineage>
</organism>
<evidence type="ECO:0000256" key="1">
    <source>
        <dbReference type="SAM" id="MobiDB-lite"/>
    </source>
</evidence>
<protein>
    <submittedName>
        <fullName evidence="2">AAA family ATPase</fullName>
    </submittedName>
</protein>
<dbReference type="Gene3D" id="3.40.50.300">
    <property type="entry name" value="P-loop containing nucleotide triphosphate hydrolases"/>
    <property type="match status" value="1"/>
</dbReference>
<dbReference type="InterPro" id="IPR052732">
    <property type="entry name" value="Cell-binding_unc_protein"/>
</dbReference>
<evidence type="ECO:0000313" key="2">
    <source>
        <dbReference type="EMBL" id="MEJ8813186.1"/>
    </source>
</evidence>
<dbReference type="RefSeq" id="WP_340358431.1">
    <property type="nucleotide sequence ID" value="NZ_JBBKZU010000008.1"/>
</dbReference>
<dbReference type="Pfam" id="PF13671">
    <property type="entry name" value="AAA_33"/>
    <property type="match status" value="1"/>
</dbReference>
<dbReference type="SUPFAM" id="SSF52540">
    <property type="entry name" value="P-loop containing nucleoside triphosphate hydrolases"/>
    <property type="match status" value="1"/>
</dbReference>
<gene>
    <name evidence="2" type="ORF">WKW77_19020</name>
</gene>
<accession>A0ABU8VHV0</accession>
<sequence>MPPEPDVPIAPGQLAERAALVHALALRLGAQVIETHISWILLTPAFAYKVKKPVRFAFLDYTTLQRRRHFCHEEVRVNQRMAPSLYLGVARITGKPPAPEIDGAGPVLDYAVHMRRFPDGALFSERLAAGALALRDVDGFAAVLAAAHAAAPVRRRAPAAQSSKLTRALSALDGARAVLSTGERDHLCEWLEAGARKLWPEWIERRRKGRIRECHGDLHLDNIVDLDGQPAAFDAIDFEPALRWIDIAEDAAFPVMDFAARGRPDFAWRFLNDWLDAAGEHEAAGVLRYALVYRALVRAQVEHLRAPSGSAAATYARAALGWSNPALPRLVITHGLPGSGKTFQSQRLLERIGAIRVRADVERKRLFGLGALESSHARGLDIYTREATTSTYGRLFALARIILAAGFSVVLDAAFLKRGERDAAHELARSCGAGFEILACEAPDEILQQRIAARTSDASEADTAVLRQLRTVVDPLGPDEEVAVKGSPSARSPARWPAS</sequence>
<dbReference type="PANTHER" id="PTHR43883">
    <property type="entry name" value="SLR0207 PROTEIN"/>
    <property type="match status" value="1"/>
</dbReference>
<feature type="region of interest" description="Disordered" evidence="1">
    <location>
        <begin position="478"/>
        <end position="499"/>
    </location>
</feature>
<dbReference type="InterPro" id="IPR011009">
    <property type="entry name" value="Kinase-like_dom_sf"/>
</dbReference>